<dbReference type="EC" id="2.3.1.47" evidence="9"/>
<feature type="domain" description="Aminotransferase class I/classII large" evidence="11">
    <location>
        <begin position="37"/>
        <end position="377"/>
    </location>
</feature>
<keyword evidence="5 9" id="KW-0808">Transferase</keyword>
<evidence type="ECO:0000256" key="6">
    <source>
        <dbReference type="ARBA" id="ARBA00022756"/>
    </source>
</evidence>
<comment type="similarity">
    <text evidence="3 9">Belongs to the class-II pyridoxal-phosphate-dependent aminotransferase family. BioF subfamily.</text>
</comment>
<evidence type="ECO:0000256" key="10">
    <source>
        <dbReference type="PIRSR" id="PIRSR604723-51"/>
    </source>
</evidence>
<feature type="binding site" evidence="9">
    <location>
        <begin position="105"/>
        <end position="106"/>
    </location>
    <ligand>
        <name>pyridoxal 5'-phosphate</name>
        <dbReference type="ChEBI" id="CHEBI:597326"/>
    </ligand>
</feature>
<dbReference type="Proteomes" id="UP000462435">
    <property type="component" value="Unassembled WGS sequence"/>
</dbReference>
<dbReference type="PROSITE" id="PS00599">
    <property type="entry name" value="AA_TRANSFER_CLASS_2"/>
    <property type="match status" value="1"/>
</dbReference>
<comment type="pathway">
    <text evidence="2 9">Cofactor biosynthesis; biotin biosynthesis.</text>
</comment>
<evidence type="ECO:0000256" key="3">
    <source>
        <dbReference type="ARBA" id="ARBA00010008"/>
    </source>
</evidence>
<dbReference type="Pfam" id="PF00155">
    <property type="entry name" value="Aminotran_1_2"/>
    <property type="match status" value="1"/>
</dbReference>
<dbReference type="PANTHER" id="PTHR13693">
    <property type="entry name" value="CLASS II AMINOTRANSFERASE/8-AMINO-7-OXONONANOATE SYNTHASE"/>
    <property type="match status" value="1"/>
</dbReference>
<dbReference type="GO" id="GO:0009102">
    <property type="term" value="P:biotin biosynthetic process"/>
    <property type="evidence" value="ECO:0007669"/>
    <property type="project" value="UniProtKB-UniRule"/>
</dbReference>
<feature type="binding site" evidence="9">
    <location>
        <position position="176"/>
    </location>
    <ligand>
        <name>pyridoxal 5'-phosphate</name>
        <dbReference type="ChEBI" id="CHEBI:597326"/>
    </ligand>
</feature>
<reference evidence="13" key="1">
    <citation type="journal article" date="2020" name="MBio">
        <title>Horizontal gene transfer to a defensive symbiont with a reduced genome amongst a multipartite beetle microbiome.</title>
        <authorList>
            <person name="Waterworth S.C."/>
            <person name="Florez L.V."/>
            <person name="Rees E.R."/>
            <person name="Hertweck C."/>
            <person name="Kaltenpoth M."/>
            <person name="Kwan J.C."/>
        </authorList>
    </citation>
    <scope>NUCLEOTIDE SEQUENCE [LARGE SCALE GENOMIC DNA]</scope>
</reference>
<evidence type="ECO:0000256" key="8">
    <source>
        <dbReference type="ARBA" id="ARBA00047715"/>
    </source>
</evidence>
<proteinExistence type="inferred from homology"/>
<evidence type="ECO:0000256" key="2">
    <source>
        <dbReference type="ARBA" id="ARBA00004746"/>
    </source>
</evidence>
<feature type="binding site" evidence="9">
    <location>
        <position position="18"/>
    </location>
    <ligand>
        <name>substrate</name>
    </ligand>
</feature>
<evidence type="ECO:0000313" key="13">
    <source>
        <dbReference type="Proteomes" id="UP000462435"/>
    </source>
</evidence>
<comment type="subunit">
    <text evidence="4 9">Homodimer.</text>
</comment>
<feature type="modified residue" description="N6-(pyridoxal phosphate)lysine" evidence="9 10">
    <location>
        <position position="235"/>
    </location>
</feature>
<dbReference type="InterPro" id="IPR050087">
    <property type="entry name" value="AON_synthase_class-II"/>
</dbReference>
<evidence type="ECO:0000256" key="9">
    <source>
        <dbReference type="HAMAP-Rule" id="MF_01693"/>
    </source>
</evidence>
<feature type="binding site" evidence="9">
    <location>
        <position position="349"/>
    </location>
    <ligand>
        <name>substrate</name>
    </ligand>
</feature>
<feature type="binding site" evidence="9">
    <location>
        <position position="130"/>
    </location>
    <ligand>
        <name>substrate</name>
    </ligand>
</feature>
<sequence>MHDFQQELDQLAAQSLARTRRVVAGAQGPVLRVDDRDYLSFCSNDYLGLASHPEIVAAAVAAAGEYGVGAAASALISGHSVAHEQLEQELAAFIGLPRALCFSSGYMANIGIIGALTGPGDTVFLDRLSHASLIDGARLAGAEFRVFPHNDAARLEQVLARCKSPRKLVVTDAVFSMDGDLAPLAELATLCERHDAWLLVDDAHGVGVLGPQGRGSLAHAGLTSPHVICMGTLGKAVGVAGAFAAGDATIIEWIMQRARTYMFTTAHPPLLAAATSASLRVIARDQWRRERLVELAALLREGLHGLPWHLSPSPTAIQPLIVGDNAVARALMQRLREDGIWVPAICPPTVPKGTARLRISLSALHTPAHLERLTDALHNAARDIGAAPSNIANDHFSLARPDRAQPAQRVASLHPDAPP</sequence>
<comment type="caution">
    <text evidence="12">The sequence shown here is derived from an EMBL/GenBank/DDBJ whole genome shotgun (WGS) entry which is preliminary data.</text>
</comment>
<dbReference type="AlphaFoldDB" id="A0A7V8FZ38"/>
<dbReference type="EMBL" id="WNDX01000016">
    <property type="protein sequence ID" value="KAF1046906.1"/>
    <property type="molecule type" value="Genomic_DNA"/>
</dbReference>
<dbReference type="InterPro" id="IPR015424">
    <property type="entry name" value="PyrdxlP-dep_Trfase"/>
</dbReference>
<evidence type="ECO:0000256" key="7">
    <source>
        <dbReference type="ARBA" id="ARBA00022898"/>
    </source>
</evidence>
<protein>
    <recommendedName>
        <fullName evidence="9">8-amino-7-oxononanoate synthase</fullName>
        <shortName evidence="9">AONS</shortName>
        <ecNumber evidence="9">2.3.1.47</ecNumber>
    </recommendedName>
    <alternativeName>
        <fullName evidence="9">7-keto-8-amino-pelargonic acid synthase</fullName>
        <shortName evidence="9">7-KAP synthase</shortName>
        <shortName evidence="9">KAPA synthase</shortName>
    </alternativeName>
    <alternativeName>
        <fullName evidence="9">8-amino-7-ketopelargonate synthase</fullName>
    </alternativeName>
</protein>
<accession>A0A7V8FZ38</accession>
<dbReference type="InterPro" id="IPR022834">
    <property type="entry name" value="AONS_Proteobacteria"/>
</dbReference>
<dbReference type="Gene3D" id="3.90.1150.10">
    <property type="entry name" value="Aspartate Aminotransferase, domain 1"/>
    <property type="match status" value="1"/>
</dbReference>
<dbReference type="CDD" id="cd06454">
    <property type="entry name" value="KBL_like"/>
    <property type="match status" value="1"/>
</dbReference>
<evidence type="ECO:0000313" key="12">
    <source>
        <dbReference type="EMBL" id="KAF1046906.1"/>
    </source>
</evidence>
<name>A0A7V8FZ38_9BURK</name>
<dbReference type="InterPro" id="IPR004839">
    <property type="entry name" value="Aminotransferase_I/II_large"/>
</dbReference>
<dbReference type="InterPro" id="IPR001917">
    <property type="entry name" value="Aminotrans_II_pyridoxalP_BS"/>
</dbReference>
<dbReference type="InterPro" id="IPR015421">
    <property type="entry name" value="PyrdxlP-dep_Trfase_major"/>
</dbReference>
<dbReference type="GO" id="GO:0008710">
    <property type="term" value="F:8-amino-7-oxononanoate synthase activity"/>
    <property type="evidence" value="ECO:0007669"/>
    <property type="project" value="UniProtKB-UniRule"/>
</dbReference>
<comment type="function">
    <text evidence="9">Catalyzes the decarboxylative condensation of pimeloyl-[acyl-carrier protein] and L-alanine to produce 8-amino-7-oxononanoate (AON), [acyl-carrier protein], and carbon dioxide.</text>
</comment>
<evidence type="ECO:0000256" key="1">
    <source>
        <dbReference type="ARBA" id="ARBA00001933"/>
    </source>
</evidence>
<dbReference type="PANTHER" id="PTHR13693:SF100">
    <property type="entry name" value="8-AMINO-7-OXONONANOATE SYNTHASE"/>
    <property type="match status" value="1"/>
</dbReference>
<organism evidence="12 13">
    <name type="scientific">Herbaspirillum frisingense</name>
    <dbReference type="NCBI Taxonomy" id="92645"/>
    <lineage>
        <taxon>Bacteria</taxon>
        <taxon>Pseudomonadati</taxon>
        <taxon>Pseudomonadota</taxon>
        <taxon>Betaproteobacteria</taxon>
        <taxon>Burkholderiales</taxon>
        <taxon>Oxalobacteraceae</taxon>
        <taxon>Herbaspirillum</taxon>
    </lineage>
</organism>
<dbReference type="SUPFAM" id="SSF53383">
    <property type="entry name" value="PLP-dependent transferases"/>
    <property type="match status" value="1"/>
</dbReference>
<feature type="binding site" evidence="9">
    <location>
        <position position="204"/>
    </location>
    <ligand>
        <name>pyridoxal 5'-phosphate</name>
        <dbReference type="ChEBI" id="CHEBI:597326"/>
    </ligand>
</feature>
<dbReference type="HAMAP" id="MF_01693">
    <property type="entry name" value="BioF_aminotrans_2"/>
    <property type="match status" value="1"/>
</dbReference>
<keyword evidence="7 9" id="KW-0663">Pyridoxal phosphate</keyword>
<gene>
    <name evidence="9 12" type="primary">bioF</name>
    <name evidence="12" type="ORF">GAK35_00853</name>
</gene>
<comment type="catalytic activity">
    <reaction evidence="8 9">
        <text>6-carboxyhexanoyl-[ACP] + L-alanine + H(+) = (8S)-8-amino-7-oxononanoate + holo-[ACP] + CO2</text>
        <dbReference type="Rhea" id="RHEA:42288"/>
        <dbReference type="Rhea" id="RHEA-COMP:9685"/>
        <dbReference type="Rhea" id="RHEA-COMP:9955"/>
        <dbReference type="ChEBI" id="CHEBI:15378"/>
        <dbReference type="ChEBI" id="CHEBI:16526"/>
        <dbReference type="ChEBI" id="CHEBI:57972"/>
        <dbReference type="ChEBI" id="CHEBI:64479"/>
        <dbReference type="ChEBI" id="CHEBI:78846"/>
        <dbReference type="ChEBI" id="CHEBI:149468"/>
        <dbReference type="EC" id="2.3.1.47"/>
    </reaction>
</comment>
<evidence type="ECO:0000256" key="4">
    <source>
        <dbReference type="ARBA" id="ARBA00011738"/>
    </source>
</evidence>
<feature type="binding site" evidence="9">
    <location>
        <position position="232"/>
    </location>
    <ligand>
        <name>pyridoxal 5'-phosphate</name>
        <dbReference type="ChEBI" id="CHEBI:597326"/>
    </ligand>
</feature>
<dbReference type="GO" id="GO:0030170">
    <property type="term" value="F:pyridoxal phosphate binding"/>
    <property type="evidence" value="ECO:0007669"/>
    <property type="project" value="UniProtKB-UniRule"/>
</dbReference>
<keyword evidence="6 9" id="KW-0093">Biotin biosynthesis</keyword>
<evidence type="ECO:0000259" key="11">
    <source>
        <dbReference type="Pfam" id="PF00155"/>
    </source>
</evidence>
<dbReference type="InterPro" id="IPR015422">
    <property type="entry name" value="PyrdxlP-dep_Trfase_small"/>
</dbReference>
<comment type="cofactor">
    <cofactor evidence="1 9 10">
        <name>pyridoxal 5'-phosphate</name>
        <dbReference type="ChEBI" id="CHEBI:597326"/>
    </cofactor>
</comment>
<dbReference type="UniPathway" id="UPA00078"/>
<dbReference type="NCBIfam" id="TIGR00858">
    <property type="entry name" value="bioF"/>
    <property type="match status" value="1"/>
</dbReference>
<dbReference type="InterPro" id="IPR004723">
    <property type="entry name" value="AONS_Archaea/Proteobacteria"/>
</dbReference>
<dbReference type="Gene3D" id="3.40.640.10">
    <property type="entry name" value="Type I PLP-dependent aspartate aminotransferase-like (Major domain)"/>
    <property type="match status" value="1"/>
</dbReference>
<evidence type="ECO:0000256" key="5">
    <source>
        <dbReference type="ARBA" id="ARBA00022679"/>
    </source>
</evidence>